<dbReference type="Gene3D" id="3.40.50.720">
    <property type="entry name" value="NAD(P)-binding Rossmann-like Domain"/>
    <property type="match status" value="1"/>
</dbReference>
<sequence length="247" mass="26634">MIPIELYPVKLKDNVIPGSDMAGEVIAIGKFKSVKGFKVGDRVITSFFMDYFHGDHNDNTFMSALGGPVDGVLTEYRLFSAHCLVHFPEHLTYEEASTLPCAVLTAYSALMGPVHVKGGDTILVQGTGGVSIFALQFAVATGATVTTTSSADHKLGTNGRGVDHIVEVGGNGTLLKSAKCIRYGGWIHNICVLGGCFFYQVGIVNRFITAIELKPVVDKVFNIEEVLDAHKYLDRQKHIGKAPLPPP</sequence>
<dbReference type="HOGENOM" id="CLU_026673_19_0_1"/>
<dbReference type="PANTHER" id="PTHR45033:SF2">
    <property type="entry name" value="ZINC-TYPE ALCOHOL DEHYDROGENASE-LIKE PROTEIN C1773.06C"/>
    <property type="match status" value="1"/>
</dbReference>
<dbReference type="InterPro" id="IPR052711">
    <property type="entry name" value="Zinc_ADH-like"/>
</dbReference>
<gene>
    <name evidence="2" type="ORF">CERSUDRAFT_66784</name>
</gene>
<dbReference type="CDD" id="cd08276">
    <property type="entry name" value="MDR7"/>
    <property type="match status" value="1"/>
</dbReference>
<protein>
    <recommendedName>
        <fullName evidence="1">Enoyl reductase (ER) domain-containing protein</fullName>
    </recommendedName>
</protein>
<dbReference type="Pfam" id="PF08240">
    <property type="entry name" value="ADH_N"/>
    <property type="match status" value="1"/>
</dbReference>
<dbReference type="Proteomes" id="UP000016930">
    <property type="component" value="Unassembled WGS sequence"/>
</dbReference>
<dbReference type="InterPro" id="IPR013154">
    <property type="entry name" value="ADH-like_N"/>
</dbReference>
<dbReference type="Gene3D" id="3.90.180.10">
    <property type="entry name" value="Medium-chain alcohol dehydrogenases, catalytic domain"/>
    <property type="match status" value="2"/>
</dbReference>
<reference evidence="2 3" key="1">
    <citation type="journal article" date="2012" name="Proc. Natl. Acad. Sci. U.S.A.">
        <title>Comparative genomics of Ceriporiopsis subvermispora and Phanerochaete chrysosporium provide insight into selective ligninolysis.</title>
        <authorList>
            <person name="Fernandez-Fueyo E."/>
            <person name="Ruiz-Duenas F.J."/>
            <person name="Ferreira P."/>
            <person name="Floudas D."/>
            <person name="Hibbett D.S."/>
            <person name="Canessa P."/>
            <person name="Larrondo L.F."/>
            <person name="James T.Y."/>
            <person name="Seelenfreund D."/>
            <person name="Lobos S."/>
            <person name="Polanco R."/>
            <person name="Tello M."/>
            <person name="Honda Y."/>
            <person name="Watanabe T."/>
            <person name="Watanabe T."/>
            <person name="Ryu J.S."/>
            <person name="Kubicek C.P."/>
            <person name="Schmoll M."/>
            <person name="Gaskell J."/>
            <person name="Hammel K.E."/>
            <person name="St John F.J."/>
            <person name="Vanden Wymelenberg A."/>
            <person name="Sabat G."/>
            <person name="Splinter BonDurant S."/>
            <person name="Syed K."/>
            <person name="Yadav J.S."/>
            <person name="Doddapaneni H."/>
            <person name="Subramanian V."/>
            <person name="Lavin J.L."/>
            <person name="Oguiza J.A."/>
            <person name="Perez G."/>
            <person name="Pisabarro A.G."/>
            <person name="Ramirez L."/>
            <person name="Santoyo F."/>
            <person name="Master E."/>
            <person name="Coutinho P.M."/>
            <person name="Henrissat B."/>
            <person name="Lombard V."/>
            <person name="Magnuson J.K."/>
            <person name="Kuees U."/>
            <person name="Hori C."/>
            <person name="Igarashi K."/>
            <person name="Samejima M."/>
            <person name="Held B.W."/>
            <person name="Barry K.W."/>
            <person name="LaButti K.M."/>
            <person name="Lapidus A."/>
            <person name="Lindquist E.A."/>
            <person name="Lucas S.M."/>
            <person name="Riley R."/>
            <person name="Salamov A.A."/>
            <person name="Hoffmeister D."/>
            <person name="Schwenk D."/>
            <person name="Hadar Y."/>
            <person name="Yarden O."/>
            <person name="de Vries R.P."/>
            <person name="Wiebenga A."/>
            <person name="Stenlid J."/>
            <person name="Eastwood D."/>
            <person name="Grigoriev I.V."/>
            <person name="Berka R.M."/>
            <person name="Blanchette R.A."/>
            <person name="Kersten P."/>
            <person name="Martinez A.T."/>
            <person name="Vicuna R."/>
            <person name="Cullen D."/>
        </authorList>
    </citation>
    <scope>NUCLEOTIDE SEQUENCE [LARGE SCALE GENOMIC DNA]</scope>
    <source>
        <strain evidence="2 3">B</strain>
    </source>
</reference>
<dbReference type="InterPro" id="IPR036291">
    <property type="entry name" value="NAD(P)-bd_dom_sf"/>
</dbReference>
<dbReference type="InterPro" id="IPR011032">
    <property type="entry name" value="GroES-like_sf"/>
</dbReference>
<keyword evidence="3" id="KW-1185">Reference proteome</keyword>
<dbReference type="SUPFAM" id="SSF51735">
    <property type="entry name" value="NAD(P)-binding Rossmann-fold domains"/>
    <property type="match status" value="1"/>
</dbReference>
<dbReference type="PANTHER" id="PTHR45033">
    <property type="match status" value="1"/>
</dbReference>
<dbReference type="EMBL" id="KB445801">
    <property type="protein sequence ID" value="EMD34915.1"/>
    <property type="molecule type" value="Genomic_DNA"/>
</dbReference>
<feature type="domain" description="Enoyl reductase (ER)" evidence="1">
    <location>
        <begin position="2"/>
        <end position="244"/>
    </location>
</feature>
<dbReference type="SUPFAM" id="SSF50129">
    <property type="entry name" value="GroES-like"/>
    <property type="match status" value="1"/>
</dbReference>
<dbReference type="AlphaFoldDB" id="M2QRZ8"/>
<proteinExistence type="predicted"/>
<evidence type="ECO:0000313" key="2">
    <source>
        <dbReference type="EMBL" id="EMD34915.1"/>
    </source>
</evidence>
<evidence type="ECO:0000313" key="3">
    <source>
        <dbReference type="Proteomes" id="UP000016930"/>
    </source>
</evidence>
<dbReference type="GO" id="GO:0016491">
    <property type="term" value="F:oxidoreductase activity"/>
    <property type="evidence" value="ECO:0007669"/>
    <property type="project" value="InterPro"/>
</dbReference>
<evidence type="ECO:0000259" key="1">
    <source>
        <dbReference type="SMART" id="SM00829"/>
    </source>
</evidence>
<accession>M2QRZ8</accession>
<name>M2QRZ8_CERS8</name>
<dbReference type="STRING" id="914234.M2QRZ8"/>
<dbReference type="OrthoDB" id="3509362at2759"/>
<dbReference type="SMART" id="SM00829">
    <property type="entry name" value="PKS_ER"/>
    <property type="match status" value="1"/>
</dbReference>
<dbReference type="InterPro" id="IPR020843">
    <property type="entry name" value="ER"/>
</dbReference>
<organism evidence="2 3">
    <name type="scientific">Ceriporiopsis subvermispora (strain B)</name>
    <name type="common">White-rot fungus</name>
    <name type="synonym">Gelatoporia subvermispora</name>
    <dbReference type="NCBI Taxonomy" id="914234"/>
    <lineage>
        <taxon>Eukaryota</taxon>
        <taxon>Fungi</taxon>
        <taxon>Dikarya</taxon>
        <taxon>Basidiomycota</taxon>
        <taxon>Agaricomycotina</taxon>
        <taxon>Agaricomycetes</taxon>
        <taxon>Polyporales</taxon>
        <taxon>Gelatoporiaceae</taxon>
        <taxon>Gelatoporia</taxon>
    </lineage>
</organism>